<evidence type="ECO:0000256" key="2">
    <source>
        <dbReference type="SAM" id="Phobius"/>
    </source>
</evidence>
<reference evidence="4 5" key="1">
    <citation type="submission" date="2020-08" db="EMBL/GenBank/DDBJ databases">
        <title>Genomic Encyclopedia of Type Strains, Phase III (KMG-III): the genomes of soil and plant-associated and newly described type strains.</title>
        <authorList>
            <person name="Whitman W."/>
        </authorList>
    </citation>
    <scope>NUCLEOTIDE SEQUENCE [LARGE SCALE GENOMIC DNA]</scope>
    <source>
        <strain evidence="4 5">CECT 3265</strain>
    </source>
</reference>
<proteinExistence type="predicted"/>
<feature type="signal peptide" evidence="3">
    <location>
        <begin position="1"/>
        <end position="25"/>
    </location>
</feature>
<sequence length="381" mass="40248">MKWTRAAVAVVGVGLMWPTAGLAVADDGPGGGVNLLINGTFDNRPGELIDIDVRGIRAGADVTVTSPVFARSFRLAPSDGTHHARLAVEMSTPPGTYPLKIRADGKVVARDQVEVKPSERPTFHVTTPGDELRPGEQLGISFDDLYPGETGEAFTVRSPAFPAPVRLAHDPKGADWNNPRMFSALVRLPTDAKDGTYKVELTGADGRTVQNKELVVRAARPGDSDYVGKARGPAFFADKDRPEDARRSGAKIAAGGSVNVLWSDESPDPGEEGRLTATSPAFERAVPLERDDSKAGDGDDPRYFGPARIRTDLESGRYPVTVVSHHGRVKRTGHLVVAGSAPKSPDDGPDRTALIVGAGTGGAAVAAAAGVVIFRRVRSRA</sequence>
<feature type="region of interest" description="Disordered" evidence="1">
    <location>
        <begin position="260"/>
        <end position="307"/>
    </location>
</feature>
<feature type="chain" id="PRO_5031110617" evidence="3">
    <location>
        <begin position="26"/>
        <end position="381"/>
    </location>
</feature>
<accession>A0A7W7PJD7</accession>
<keyword evidence="2" id="KW-0472">Membrane</keyword>
<feature type="compositionally biased region" description="Basic and acidic residues" evidence="1">
    <location>
        <begin position="286"/>
        <end position="302"/>
    </location>
</feature>
<keyword evidence="3" id="KW-0732">Signal</keyword>
<gene>
    <name evidence="4" type="ORF">FHS38_006734</name>
</gene>
<evidence type="ECO:0000313" key="5">
    <source>
        <dbReference type="Proteomes" id="UP000556436"/>
    </source>
</evidence>
<name>A0A7W7PJD7_STRNE</name>
<dbReference type="AlphaFoldDB" id="A0A7W7PJD7"/>
<keyword evidence="2" id="KW-0812">Transmembrane</keyword>
<evidence type="ECO:0000256" key="3">
    <source>
        <dbReference type="SAM" id="SignalP"/>
    </source>
</evidence>
<keyword evidence="5" id="KW-1185">Reference proteome</keyword>
<keyword evidence="2" id="KW-1133">Transmembrane helix</keyword>
<feature type="transmembrane region" description="Helical" evidence="2">
    <location>
        <begin position="353"/>
        <end position="374"/>
    </location>
</feature>
<protein>
    <submittedName>
        <fullName evidence="4">Uncharacterized protein</fullName>
    </submittedName>
</protein>
<evidence type="ECO:0000313" key="4">
    <source>
        <dbReference type="EMBL" id="MBB4890645.1"/>
    </source>
</evidence>
<dbReference type="RefSeq" id="WP_184739992.1">
    <property type="nucleotide sequence ID" value="NZ_BMRW01000021.1"/>
</dbReference>
<evidence type="ECO:0000256" key="1">
    <source>
        <dbReference type="SAM" id="MobiDB-lite"/>
    </source>
</evidence>
<dbReference type="Proteomes" id="UP000556436">
    <property type="component" value="Unassembled WGS sequence"/>
</dbReference>
<organism evidence="4 5">
    <name type="scientific">Streptomyces netropsis</name>
    <name type="common">Streptoverticillium netropsis</name>
    <dbReference type="NCBI Taxonomy" id="55404"/>
    <lineage>
        <taxon>Bacteria</taxon>
        <taxon>Bacillati</taxon>
        <taxon>Actinomycetota</taxon>
        <taxon>Actinomycetes</taxon>
        <taxon>Kitasatosporales</taxon>
        <taxon>Streptomycetaceae</taxon>
        <taxon>Streptomyces</taxon>
    </lineage>
</organism>
<comment type="caution">
    <text evidence="4">The sequence shown here is derived from an EMBL/GenBank/DDBJ whole genome shotgun (WGS) entry which is preliminary data.</text>
</comment>
<dbReference type="EMBL" id="JACHJG010000022">
    <property type="protein sequence ID" value="MBB4890645.1"/>
    <property type="molecule type" value="Genomic_DNA"/>
</dbReference>